<dbReference type="GO" id="GO:0030288">
    <property type="term" value="C:outer membrane-bounded periplasmic space"/>
    <property type="evidence" value="ECO:0007669"/>
    <property type="project" value="InterPro"/>
</dbReference>
<feature type="domain" description="Thioredoxin" evidence="6">
    <location>
        <begin position="34"/>
        <end position="176"/>
    </location>
</feature>
<keyword evidence="4" id="KW-1015">Disulfide bond</keyword>
<evidence type="ECO:0000256" key="1">
    <source>
        <dbReference type="ARBA" id="ARBA00004196"/>
    </source>
</evidence>
<evidence type="ECO:0000256" key="3">
    <source>
        <dbReference type="ARBA" id="ARBA00022748"/>
    </source>
</evidence>
<evidence type="ECO:0000256" key="4">
    <source>
        <dbReference type="ARBA" id="ARBA00023157"/>
    </source>
</evidence>
<dbReference type="InterPro" id="IPR036249">
    <property type="entry name" value="Thioredoxin-like_sf"/>
</dbReference>
<dbReference type="PROSITE" id="PS00194">
    <property type="entry name" value="THIOREDOXIN_1"/>
    <property type="match status" value="1"/>
</dbReference>
<dbReference type="EMBL" id="JXXE01000378">
    <property type="protein sequence ID" value="KIZ40089.1"/>
    <property type="molecule type" value="Genomic_DNA"/>
</dbReference>
<proteinExistence type="inferred from homology"/>
<dbReference type="PANTHER" id="PTHR42852">
    <property type="entry name" value="THIOL:DISULFIDE INTERCHANGE PROTEIN DSBE"/>
    <property type="match status" value="1"/>
</dbReference>
<keyword evidence="3" id="KW-0201">Cytochrome c-type biogenesis</keyword>
<dbReference type="PATRIC" id="fig|1076.23.peg.4218"/>
<dbReference type="InterPro" id="IPR017937">
    <property type="entry name" value="Thioredoxin_CS"/>
</dbReference>
<dbReference type="Gene3D" id="3.40.30.10">
    <property type="entry name" value="Glutaredoxin"/>
    <property type="match status" value="1"/>
</dbReference>
<dbReference type="Pfam" id="PF08534">
    <property type="entry name" value="Redoxin"/>
    <property type="match status" value="1"/>
</dbReference>
<gene>
    <name evidence="7" type="ORF">OO17_18610</name>
</gene>
<accession>A0A0D7EGY0</accession>
<evidence type="ECO:0000313" key="7">
    <source>
        <dbReference type="EMBL" id="KIZ40089.1"/>
    </source>
</evidence>
<evidence type="ECO:0000256" key="2">
    <source>
        <dbReference type="ARBA" id="ARBA00007758"/>
    </source>
</evidence>
<reference evidence="7 8" key="1">
    <citation type="submission" date="2014-11" db="EMBL/GenBank/DDBJ databases">
        <title>Genomics and ecophysiology of heterotrophic nitrogen fixing bacteria isolated from estuarine surface water.</title>
        <authorList>
            <person name="Bentzon-Tilia M."/>
            <person name="Severin I."/>
            <person name="Hansen L.H."/>
            <person name="Riemann L."/>
        </authorList>
    </citation>
    <scope>NUCLEOTIDE SEQUENCE [LARGE SCALE GENOMIC DNA]</scope>
    <source>
        <strain evidence="7 8">BAL398</strain>
    </source>
</reference>
<keyword evidence="5" id="KW-0676">Redox-active center</keyword>
<dbReference type="PROSITE" id="PS51352">
    <property type="entry name" value="THIOREDOXIN_2"/>
    <property type="match status" value="1"/>
</dbReference>
<dbReference type="GO" id="GO:0015036">
    <property type="term" value="F:disulfide oxidoreductase activity"/>
    <property type="evidence" value="ECO:0007669"/>
    <property type="project" value="InterPro"/>
</dbReference>
<dbReference type="PANTHER" id="PTHR42852:SF6">
    <property type="entry name" value="THIOL:DISULFIDE INTERCHANGE PROTEIN DSBE"/>
    <property type="match status" value="1"/>
</dbReference>
<dbReference type="InterPro" id="IPR013766">
    <property type="entry name" value="Thioredoxin_domain"/>
</dbReference>
<dbReference type="AlphaFoldDB" id="A0A0D7EGY0"/>
<protein>
    <submittedName>
        <fullName evidence="7">Thiol:disulfide oxidoreductase DsbE</fullName>
    </submittedName>
</protein>
<dbReference type="NCBIfam" id="TIGR00385">
    <property type="entry name" value="dsbE"/>
    <property type="match status" value="1"/>
</dbReference>
<dbReference type="Proteomes" id="UP000032515">
    <property type="component" value="Unassembled WGS sequence"/>
</dbReference>
<dbReference type="GO" id="GO:0017004">
    <property type="term" value="P:cytochrome complex assembly"/>
    <property type="evidence" value="ECO:0007669"/>
    <property type="project" value="UniProtKB-KW"/>
</dbReference>
<comment type="similarity">
    <text evidence="2">Belongs to the thioredoxin family. DsbE subfamily.</text>
</comment>
<dbReference type="InterPro" id="IPR050553">
    <property type="entry name" value="Thioredoxin_ResA/DsbE_sf"/>
</dbReference>
<organism evidence="7 8">
    <name type="scientific">Rhodopseudomonas palustris</name>
    <dbReference type="NCBI Taxonomy" id="1076"/>
    <lineage>
        <taxon>Bacteria</taxon>
        <taxon>Pseudomonadati</taxon>
        <taxon>Pseudomonadota</taxon>
        <taxon>Alphaproteobacteria</taxon>
        <taxon>Hyphomicrobiales</taxon>
        <taxon>Nitrobacteraceae</taxon>
        <taxon>Rhodopseudomonas</taxon>
    </lineage>
</organism>
<dbReference type="InterPro" id="IPR013740">
    <property type="entry name" value="Redoxin"/>
</dbReference>
<dbReference type="CDD" id="cd03010">
    <property type="entry name" value="TlpA_like_DsbE"/>
    <property type="match status" value="1"/>
</dbReference>
<dbReference type="SUPFAM" id="SSF52833">
    <property type="entry name" value="Thioredoxin-like"/>
    <property type="match status" value="1"/>
</dbReference>
<name>A0A0D7EGY0_RHOPL</name>
<dbReference type="InterPro" id="IPR004799">
    <property type="entry name" value="Periplasmic_diS_OxRdtase_DsbE"/>
</dbReference>
<evidence type="ECO:0000259" key="6">
    <source>
        <dbReference type="PROSITE" id="PS51352"/>
    </source>
</evidence>
<comment type="subcellular location">
    <subcellularLocation>
        <location evidence="1">Cell envelope</location>
    </subcellularLocation>
</comment>
<evidence type="ECO:0000256" key="5">
    <source>
        <dbReference type="ARBA" id="ARBA00023284"/>
    </source>
</evidence>
<sequence>MRRIVLIAPLTIFLGVAVVLAWGMTRNPSAIPSALIGKPVPEFTLPPVKGRTLGLASADLNGEVSLVNVFASWCTACREEHPIFMQLKAKGIVAIHGLNYKDQPDDAARWLNTMGDPYARTGADRNGRVAIDWGVYGVPETFVITKDGRIAYKHIGAVTPKVLEDTILPLIRKLRQP</sequence>
<comment type="caution">
    <text evidence="7">The sequence shown here is derived from an EMBL/GenBank/DDBJ whole genome shotgun (WGS) entry which is preliminary data.</text>
</comment>
<evidence type="ECO:0000313" key="8">
    <source>
        <dbReference type="Proteomes" id="UP000032515"/>
    </source>
</evidence>